<feature type="compositionally biased region" description="Pro residues" evidence="3">
    <location>
        <begin position="461"/>
        <end position="473"/>
    </location>
</feature>
<dbReference type="SUPFAM" id="SSF56854">
    <property type="entry name" value="Bcl-2 inhibitors of programmed cell death"/>
    <property type="match status" value="1"/>
</dbReference>
<dbReference type="GO" id="GO:0006915">
    <property type="term" value="P:apoptotic process"/>
    <property type="evidence" value="ECO:0007669"/>
    <property type="project" value="UniProtKB-KW"/>
</dbReference>
<feature type="compositionally biased region" description="Basic and acidic residues" evidence="3">
    <location>
        <begin position="418"/>
        <end position="434"/>
    </location>
</feature>
<name>A0A2T7P3N9_POMCA</name>
<feature type="compositionally biased region" description="Basic residues" evidence="3">
    <location>
        <begin position="227"/>
        <end position="236"/>
    </location>
</feature>
<feature type="compositionally biased region" description="Polar residues" evidence="3">
    <location>
        <begin position="151"/>
        <end position="172"/>
    </location>
</feature>
<dbReference type="GO" id="GO:0042981">
    <property type="term" value="P:regulation of apoptotic process"/>
    <property type="evidence" value="ECO:0007669"/>
    <property type="project" value="InterPro"/>
</dbReference>
<accession>A0A2T7P3N9</accession>
<reference evidence="5 6" key="1">
    <citation type="submission" date="2018-04" db="EMBL/GenBank/DDBJ databases">
        <title>The genome of golden apple snail Pomacea canaliculata provides insight into stress tolerance and invasive adaptation.</title>
        <authorList>
            <person name="Liu C."/>
            <person name="Liu B."/>
            <person name="Ren Y."/>
            <person name="Zhang Y."/>
            <person name="Wang H."/>
            <person name="Li S."/>
            <person name="Jiang F."/>
            <person name="Yin L."/>
            <person name="Zhang G."/>
            <person name="Qian W."/>
            <person name="Fan W."/>
        </authorList>
    </citation>
    <scope>NUCLEOTIDE SEQUENCE [LARGE SCALE GENOMIC DNA]</scope>
    <source>
        <strain evidence="5">SZHN2017</strain>
        <tissue evidence="5">Muscle</tissue>
    </source>
</reference>
<dbReference type="EMBL" id="PZQS01000006">
    <property type="protein sequence ID" value="PVD28013.1"/>
    <property type="molecule type" value="Genomic_DNA"/>
</dbReference>
<proteinExistence type="inferred from homology"/>
<comment type="caution">
    <text evidence="5">The sequence shown here is derived from an EMBL/GenBank/DDBJ whole genome shotgun (WGS) entry which is preliminary data.</text>
</comment>
<dbReference type="AlphaFoldDB" id="A0A2T7P3N9"/>
<evidence type="ECO:0000313" key="5">
    <source>
        <dbReference type="EMBL" id="PVD28013.1"/>
    </source>
</evidence>
<dbReference type="InterPro" id="IPR046371">
    <property type="entry name" value="Bcl-2_BH1-3"/>
</dbReference>
<feature type="compositionally biased region" description="Polar residues" evidence="3">
    <location>
        <begin position="362"/>
        <end position="390"/>
    </location>
</feature>
<dbReference type="OrthoDB" id="10046645at2759"/>
<dbReference type="Pfam" id="PF00452">
    <property type="entry name" value="Bcl-2"/>
    <property type="match status" value="1"/>
</dbReference>
<keyword evidence="6" id="KW-1185">Reference proteome</keyword>
<dbReference type="InterPro" id="IPR036834">
    <property type="entry name" value="Bcl-2-like_sf"/>
</dbReference>
<gene>
    <name evidence="5" type="ORF">C0Q70_10593</name>
</gene>
<evidence type="ECO:0000259" key="4">
    <source>
        <dbReference type="Pfam" id="PF00452"/>
    </source>
</evidence>
<sequence length="672" mass="73696">MADVTVAEVRTGASSRLAISTLPALVARLWFVDEVCVLETRLPKLMDVKKNAQHVKIKKPSSPELYEDAARILEELFAKRLEDQFPGNPHRRHRTDPLPSQVVQVPVDNFCEQGALEDRKAHTLPSNPRQYINQGLKQRDVNTLGRKTSDTQHSADAGSISSADTEGDSSSVTDKRRKKTLFRKAKDRLLHAFHRQSRSTRIYNNSDGDLKDEDRGDAKGRTLQKASPKHKGKEKKKGVVESVVRRLSTKKDNSDGSQSVRSEEKNGSQLPQKEIGRHKNSGKGLMKSIRRSLSNKKEKGCPPEGSSVDDSSKTATSQGSPDSLPLYSPQSVAQSNSTAEHGQTRYGLAPGRHDQGLAVSPGRNSPSPFPQSTSTDSYNDSGNKSSSIHSLASPHVNSSSSSKNVLDYPGEDIQFMDDDGRIRSRHASGNDKRSSTIFFQIPPPMVTVDSGYSNNGTTSPIHPPPPPPPPPPGESVQLQRSRSLQEDGDTNDGAGGGASGGVPFHNKTSEEKEKLYSKIAQKLITIADKFSAETGLPDSEAHHKTGYQEAAVSLTDLENLEKELIDCLRGKGDELSHKIDAPAEKLVEQTKAQTYERFEKTIQHSLGNEVSWNHLALLFYSTRTVVKAVGRSSEAAKDVTEMTLRYFSDKFASWIIDQGGFETLAESDSELE</sequence>
<organism evidence="5 6">
    <name type="scientific">Pomacea canaliculata</name>
    <name type="common">Golden apple snail</name>
    <dbReference type="NCBI Taxonomy" id="400727"/>
    <lineage>
        <taxon>Eukaryota</taxon>
        <taxon>Metazoa</taxon>
        <taxon>Spiralia</taxon>
        <taxon>Lophotrochozoa</taxon>
        <taxon>Mollusca</taxon>
        <taxon>Gastropoda</taxon>
        <taxon>Caenogastropoda</taxon>
        <taxon>Architaenioglossa</taxon>
        <taxon>Ampullarioidea</taxon>
        <taxon>Ampullariidae</taxon>
        <taxon>Pomacea</taxon>
    </lineage>
</organism>
<feature type="region of interest" description="Disordered" evidence="3">
    <location>
        <begin position="118"/>
        <end position="180"/>
    </location>
</feature>
<evidence type="ECO:0000256" key="2">
    <source>
        <dbReference type="ARBA" id="ARBA00022703"/>
    </source>
</evidence>
<comment type="similarity">
    <text evidence="1">Belongs to the Bcl-2 family.</text>
</comment>
<dbReference type="Proteomes" id="UP000245119">
    <property type="component" value="Linkage Group LG6"/>
</dbReference>
<evidence type="ECO:0000256" key="3">
    <source>
        <dbReference type="SAM" id="MobiDB-lite"/>
    </source>
</evidence>
<feature type="compositionally biased region" description="Polar residues" evidence="3">
    <location>
        <begin position="328"/>
        <end position="341"/>
    </location>
</feature>
<protein>
    <recommendedName>
        <fullName evidence="4">Bcl-2 Bcl-2 homology region 1-3 domain-containing protein</fullName>
    </recommendedName>
</protein>
<evidence type="ECO:0000313" key="6">
    <source>
        <dbReference type="Proteomes" id="UP000245119"/>
    </source>
</evidence>
<feature type="compositionally biased region" description="Polar residues" evidence="3">
    <location>
        <begin position="450"/>
        <end position="460"/>
    </location>
</feature>
<feature type="compositionally biased region" description="Polar residues" evidence="3">
    <location>
        <begin position="124"/>
        <end position="136"/>
    </location>
</feature>
<feature type="region of interest" description="Disordered" evidence="3">
    <location>
        <begin position="192"/>
        <end position="506"/>
    </location>
</feature>
<evidence type="ECO:0000256" key="1">
    <source>
        <dbReference type="ARBA" id="ARBA00009458"/>
    </source>
</evidence>
<dbReference type="InterPro" id="IPR002475">
    <property type="entry name" value="Bcl2-like"/>
</dbReference>
<dbReference type="Gene3D" id="1.10.437.10">
    <property type="entry name" value="Blc2-like"/>
    <property type="match status" value="1"/>
</dbReference>
<keyword evidence="2" id="KW-0053">Apoptosis</keyword>
<dbReference type="PROSITE" id="PS50062">
    <property type="entry name" value="BCL2_FAMILY"/>
    <property type="match status" value="1"/>
</dbReference>
<feature type="domain" description="Bcl-2 Bcl-2 homology region 1-3" evidence="4">
    <location>
        <begin position="568"/>
        <end position="660"/>
    </location>
</feature>
<feature type="compositionally biased region" description="Basic and acidic residues" evidence="3">
    <location>
        <begin position="208"/>
        <end position="220"/>
    </location>
</feature>